<evidence type="ECO:0000313" key="3">
    <source>
        <dbReference type="Proteomes" id="UP000298390"/>
    </source>
</evidence>
<keyword evidence="1" id="KW-0732">Signal</keyword>
<sequence>MLFTQSLLYLIALALVIDDGEHGVIPKQLELGLLHVGVYGPSLLLHIQRDVWRDHPLGLGIRSQRDIHLHIDVDVDAAFF</sequence>
<feature type="signal peptide" evidence="1">
    <location>
        <begin position="1"/>
        <end position="22"/>
    </location>
</feature>
<comment type="caution">
    <text evidence="2">The sequence shown here is derived from an EMBL/GenBank/DDBJ whole genome shotgun (WGS) entry which is preliminary data.</text>
</comment>
<evidence type="ECO:0008006" key="4">
    <source>
        <dbReference type="Google" id="ProtNLM"/>
    </source>
</evidence>
<dbReference type="EMBL" id="SEKV01000066">
    <property type="protein sequence ID" value="TFY67001.1"/>
    <property type="molecule type" value="Genomic_DNA"/>
</dbReference>
<protein>
    <recommendedName>
        <fullName evidence="4">Secreted protein</fullName>
    </recommendedName>
</protein>
<accession>A0A4Y9YZI6</accession>
<gene>
    <name evidence="2" type="ORF">EVJ58_g1908</name>
</gene>
<proteinExistence type="predicted"/>
<reference evidence="2 3" key="1">
    <citation type="submission" date="2019-01" db="EMBL/GenBank/DDBJ databases">
        <title>Genome sequencing of the rare red list fungi Fomitopsis rosea.</title>
        <authorList>
            <person name="Buettner E."/>
            <person name="Kellner H."/>
        </authorList>
    </citation>
    <scope>NUCLEOTIDE SEQUENCE [LARGE SCALE GENOMIC DNA]</scope>
    <source>
        <strain evidence="2 3">DSM 105464</strain>
    </source>
</reference>
<evidence type="ECO:0000313" key="2">
    <source>
        <dbReference type="EMBL" id="TFY67001.1"/>
    </source>
</evidence>
<organism evidence="2 3">
    <name type="scientific">Rhodofomes roseus</name>
    <dbReference type="NCBI Taxonomy" id="34475"/>
    <lineage>
        <taxon>Eukaryota</taxon>
        <taxon>Fungi</taxon>
        <taxon>Dikarya</taxon>
        <taxon>Basidiomycota</taxon>
        <taxon>Agaricomycotina</taxon>
        <taxon>Agaricomycetes</taxon>
        <taxon>Polyporales</taxon>
        <taxon>Rhodofomes</taxon>
    </lineage>
</organism>
<name>A0A4Y9YZI6_9APHY</name>
<feature type="chain" id="PRO_5021472845" description="Secreted protein" evidence="1">
    <location>
        <begin position="23"/>
        <end position="80"/>
    </location>
</feature>
<dbReference type="Proteomes" id="UP000298390">
    <property type="component" value="Unassembled WGS sequence"/>
</dbReference>
<dbReference type="AlphaFoldDB" id="A0A4Y9YZI6"/>
<evidence type="ECO:0000256" key="1">
    <source>
        <dbReference type="SAM" id="SignalP"/>
    </source>
</evidence>